<evidence type="ECO:0000256" key="1">
    <source>
        <dbReference type="SAM" id="MobiDB-lite"/>
    </source>
</evidence>
<accession>A0A8T0SA04</accession>
<keyword evidence="4" id="KW-1185">Reference proteome</keyword>
<comment type="caution">
    <text evidence="3">The sequence shown here is derived from an EMBL/GenBank/DDBJ whole genome shotgun (WGS) entry which is preliminary data.</text>
</comment>
<gene>
    <name evidence="3" type="ORF">PVAP13_5NG012306</name>
</gene>
<proteinExistence type="predicted"/>
<keyword evidence="2" id="KW-0812">Transmembrane</keyword>
<feature type="region of interest" description="Disordered" evidence="1">
    <location>
        <begin position="1"/>
        <end position="22"/>
    </location>
</feature>
<dbReference type="AlphaFoldDB" id="A0A8T0SA04"/>
<dbReference type="EMBL" id="CM029046">
    <property type="protein sequence ID" value="KAG2593516.1"/>
    <property type="molecule type" value="Genomic_DNA"/>
</dbReference>
<feature type="transmembrane region" description="Helical" evidence="2">
    <location>
        <begin position="52"/>
        <end position="71"/>
    </location>
</feature>
<evidence type="ECO:0000313" key="4">
    <source>
        <dbReference type="Proteomes" id="UP000823388"/>
    </source>
</evidence>
<evidence type="ECO:0000256" key="2">
    <source>
        <dbReference type="SAM" id="Phobius"/>
    </source>
</evidence>
<keyword evidence="2" id="KW-1133">Transmembrane helix</keyword>
<dbReference type="Proteomes" id="UP000823388">
    <property type="component" value="Chromosome 5N"/>
</dbReference>
<organism evidence="3 4">
    <name type="scientific">Panicum virgatum</name>
    <name type="common">Blackwell switchgrass</name>
    <dbReference type="NCBI Taxonomy" id="38727"/>
    <lineage>
        <taxon>Eukaryota</taxon>
        <taxon>Viridiplantae</taxon>
        <taxon>Streptophyta</taxon>
        <taxon>Embryophyta</taxon>
        <taxon>Tracheophyta</taxon>
        <taxon>Spermatophyta</taxon>
        <taxon>Magnoliopsida</taxon>
        <taxon>Liliopsida</taxon>
        <taxon>Poales</taxon>
        <taxon>Poaceae</taxon>
        <taxon>PACMAD clade</taxon>
        <taxon>Panicoideae</taxon>
        <taxon>Panicodae</taxon>
        <taxon>Paniceae</taxon>
        <taxon>Panicinae</taxon>
        <taxon>Panicum</taxon>
        <taxon>Panicum sect. Hiantes</taxon>
    </lineage>
</organism>
<name>A0A8T0SA04_PANVG</name>
<protein>
    <submittedName>
        <fullName evidence="3">Uncharacterized protein</fullName>
    </submittedName>
</protein>
<keyword evidence="2" id="KW-0472">Membrane</keyword>
<sequence length="88" mass="9418">MAAFPGASVAAAPPQLAPVSGSWMSRRTATTMHQLRKLVIYKFLNHLALSRSFIKSYLVVGVALVILYISWGESDCSFGQFSGGVLAA</sequence>
<reference evidence="3" key="1">
    <citation type="submission" date="2020-05" db="EMBL/GenBank/DDBJ databases">
        <title>WGS assembly of Panicum virgatum.</title>
        <authorList>
            <person name="Lovell J.T."/>
            <person name="Jenkins J."/>
            <person name="Shu S."/>
            <person name="Juenger T.E."/>
            <person name="Schmutz J."/>
        </authorList>
    </citation>
    <scope>NUCLEOTIDE SEQUENCE</scope>
    <source>
        <strain evidence="3">AP13</strain>
    </source>
</reference>
<evidence type="ECO:0000313" key="3">
    <source>
        <dbReference type="EMBL" id="KAG2593516.1"/>
    </source>
</evidence>
<feature type="compositionally biased region" description="Low complexity" evidence="1">
    <location>
        <begin position="1"/>
        <end position="14"/>
    </location>
</feature>